<dbReference type="SMART" id="SM00100">
    <property type="entry name" value="cNMP"/>
    <property type="match status" value="2"/>
</dbReference>
<dbReference type="InterPro" id="IPR036873">
    <property type="entry name" value="Rhodanese-like_dom_sf"/>
</dbReference>
<dbReference type="EMBL" id="JAUCDY010000021">
    <property type="protein sequence ID" value="MDM7858954.1"/>
    <property type="molecule type" value="Genomic_DNA"/>
</dbReference>
<keyword evidence="4" id="KW-1185">Reference proteome</keyword>
<dbReference type="Proteomes" id="UP001241056">
    <property type="component" value="Unassembled WGS sequence"/>
</dbReference>
<evidence type="ECO:0000313" key="4">
    <source>
        <dbReference type="Proteomes" id="UP001241056"/>
    </source>
</evidence>
<protein>
    <submittedName>
        <fullName evidence="3">Cyclic nucleotide-binding domain-containing protein</fullName>
    </submittedName>
</protein>
<dbReference type="SUPFAM" id="SSF52821">
    <property type="entry name" value="Rhodanese/Cell cycle control phosphatase"/>
    <property type="match status" value="1"/>
</dbReference>
<reference evidence="3 4" key="1">
    <citation type="submission" date="2023-06" db="EMBL/GenBank/DDBJ databases">
        <title>Thiopseudomonas sp. CY1220 draft genome sequence.</title>
        <authorList>
            <person name="Zhao G."/>
            <person name="An M."/>
        </authorList>
    </citation>
    <scope>NUCLEOTIDE SEQUENCE [LARGE SCALE GENOMIC DNA]</scope>
    <source>
        <strain evidence="3 4">CY1220</strain>
    </source>
</reference>
<dbReference type="InterPro" id="IPR001763">
    <property type="entry name" value="Rhodanese-like_dom"/>
</dbReference>
<dbReference type="InterPro" id="IPR050503">
    <property type="entry name" value="cAMP-dep_PK_reg_su-like"/>
</dbReference>
<dbReference type="CDD" id="cd00158">
    <property type="entry name" value="RHOD"/>
    <property type="match status" value="1"/>
</dbReference>
<dbReference type="InterPro" id="IPR018490">
    <property type="entry name" value="cNMP-bd_dom_sf"/>
</dbReference>
<dbReference type="CDD" id="cd00038">
    <property type="entry name" value="CAP_ED"/>
    <property type="match status" value="2"/>
</dbReference>
<dbReference type="Pfam" id="PF00027">
    <property type="entry name" value="cNMP_binding"/>
    <property type="match status" value="2"/>
</dbReference>
<sequence length="370" mass="41846">MNSQLTVQQLKTFIPFNQLSDTQLAKLRAQLSVQLILAGHVLFEQGNTDNQSYFLLTGNLSLHNQQQEVSLISAEDEQSLYELAPQKPRQYRAVAETDAVVIKLDTEKLAQLLAWRQMMQDVLLDLEHDHLDLDWLEKLLVNPLFSNVPAQNIREILQRLKPVKVAAGSEIIRQGAVGETCYFLRTGRAQVTREQEGELQVLAELEEGACFGEEALLSDQPRNANISMLEDGQVLELSRQDFVELLKAPVVAECSLEQAQQQLEQQQGQWLDVRRQDEYEQAHAFGALHMPLDVLRLKSRLLNKEVLYFCYCDNGKRSQNAVFLLTQLGFKAKMLAGGTDSLSVLQRDELLSEQGAGYLVRRGGRIEVSQ</sequence>
<evidence type="ECO:0000313" key="3">
    <source>
        <dbReference type="EMBL" id="MDM7858954.1"/>
    </source>
</evidence>
<gene>
    <name evidence="3" type="ORF">QEZ41_11840</name>
</gene>
<dbReference type="Gene3D" id="3.40.250.10">
    <property type="entry name" value="Rhodanese-like domain"/>
    <property type="match status" value="1"/>
</dbReference>
<dbReference type="InterPro" id="IPR000595">
    <property type="entry name" value="cNMP-bd_dom"/>
</dbReference>
<dbReference type="PANTHER" id="PTHR11635:SF152">
    <property type="entry name" value="CAMP-DEPENDENT PROTEIN KINASE TYPE I REGULATORY SUBUNIT-RELATED"/>
    <property type="match status" value="1"/>
</dbReference>
<dbReference type="SMART" id="SM00450">
    <property type="entry name" value="RHOD"/>
    <property type="match status" value="1"/>
</dbReference>
<dbReference type="PROSITE" id="PS50206">
    <property type="entry name" value="RHODANESE_3"/>
    <property type="match status" value="1"/>
</dbReference>
<proteinExistence type="predicted"/>
<feature type="domain" description="Cyclic nucleotide-binding" evidence="1">
    <location>
        <begin position="144"/>
        <end position="246"/>
    </location>
</feature>
<comment type="caution">
    <text evidence="3">The sequence shown here is derived from an EMBL/GenBank/DDBJ whole genome shotgun (WGS) entry which is preliminary data.</text>
</comment>
<accession>A0ABT7SRY9</accession>
<feature type="domain" description="Cyclic nucleotide-binding" evidence="1">
    <location>
        <begin position="15"/>
        <end position="113"/>
    </location>
</feature>
<dbReference type="RefSeq" id="WP_289411805.1">
    <property type="nucleotide sequence ID" value="NZ_JAUCDY010000021.1"/>
</dbReference>
<dbReference type="SUPFAM" id="SSF51206">
    <property type="entry name" value="cAMP-binding domain-like"/>
    <property type="match status" value="2"/>
</dbReference>
<dbReference type="InterPro" id="IPR014710">
    <property type="entry name" value="RmlC-like_jellyroll"/>
</dbReference>
<feature type="domain" description="Rhodanese" evidence="2">
    <location>
        <begin position="264"/>
        <end position="349"/>
    </location>
</feature>
<dbReference type="PROSITE" id="PS50042">
    <property type="entry name" value="CNMP_BINDING_3"/>
    <property type="match status" value="2"/>
</dbReference>
<dbReference type="Gene3D" id="2.60.120.10">
    <property type="entry name" value="Jelly Rolls"/>
    <property type="match status" value="2"/>
</dbReference>
<dbReference type="Pfam" id="PF00581">
    <property type="entry name" value="Rhodanese"/>
    <property type="match status" value="1"/>
</dbReference>
<organism evidence="3 4">
    <name type="scientific">Thiopseudomonas acetoxidans</name>
    <dbReference type="NCBI Taxonomy" id="3041622"/>
    <lineage>
        <taxon>Bacteria</taxon>
        <taxon>Pseudomonadati</taxon>
        <taxon>Pseudomonadota</taxon>
        <taxon>Gammaproteobacteria</taxon>
        <taxon>Pseudomonadales</taxon>
        <taxon>Pseudomonadaceae</taxon>
        <taxon>Thiopseudomonas</taxon>
    </lineage>
</organism>
<evidence type="ECO:0000259" key="1">
    <source>
        <dbReference type="PROSITE" id="PS50042"/>
    </source>
</evidence>
<name>A0ABT7SRY9_9GAMM</name>
<dbReference type="PANTHER" id="PTHR11635">
    <property type="entry name" value="CAMP-DEPENDENT PROTEIN KINASE REGULATORY CHAIN"/>
    <property type="match status" value="1"/>
</dbReference>
<evidence type="ECO:0000259" key="2">
    <source>
        <dbReference type="PROSITE" id="PS50206"/>
    </source>
</evidence>